<protein>
    <submittedName>
        <fullName evidence="3">Uncharacterized protein</fullName>
    </submittedName>
</protein>
<feature type="transmembrane region" description="Helical" evidence="2">
    <location>
        <begin position="389"/>
        <end position="417"/>
    </location>
</feature>
<keyword evidence="2" id="KW-0812">Transmembrane</keyword>
<accession>A0ABW4G665</accession>
<evidence type="ECO:0000256" key="1">
    <source>
        <dbReference type="SAM" id="MobiDB-lite"/>
    </source>
</evidence>
<evidence type="ECO:0000256" key="2">
    <source>
        <dbReference type="SAM" id="Phobius"/>
    </source>
</evidence>
<comment type="caution">
    <text evidence="3">The sequence shown here is derived from an EMBL/GenBank/DDBJ whole genome shotgun (WGS) entry which is preliminary data.</text>
</comment>
<keyword evidence="2" id="KW-1133">Transmembrane helix</keyword>
<evidence type="ECO:0000313" key="4">
    <source>
        <dbReference type="Proteomes" id="UP001597097"/>
    </source>
</evidence>
<feature type="transmembrane region" description="Helical" evidence="2">
    <location>
        <begin position="350"/>
        <end position="369"/>
    </location>
</feature>
<feature type="region of interest" description="Disordered" evidence="1">
    <location>
        <begin position="1"/>
        <end position="20"/>
    </location>
</feature>
<dbReference type="RefSeq" id="WP_219534659.1">
    <property type="nucleotide sequence ID" value="NZ_JAHKRM010000023.1"/>
</dbReference>
<proteinExistence type="predicted"/>
<reference evidence="4" key="1">
    <citation type="journal article" date="2019" name="Int. J. Syst. Evol. Microbiol.">
        <title>The Global Catalogue of Microorganisms (GCM) 10K type strain sequencing project: providing services to taxonomists for standard genome sequencing and annotation.</title>
        <authorList>
            <consortium name="The Broad Institute Genomics Platform"/>
            <consortium name="The Broad Institute Genome Sequencing Center for Infectious Disease"/>
            <person name="Wu L."/>
            <person name="Ma J."/>
        </authorList>
    </citation>
    <scope>NUCLEOTIDE SEQUENCE [LARGE SCALE GENOMIC DNA]</scope>
    <source>
        <strain evidence="4">CGMCC 1.15399</strain>
    </source>
</reference>
<keyword evidence="4" id="KW-1185">Reference proteome</keyword>
<dbReference type="Proteomes" id="UP001597097">
    <property type="component" value="Unassembled WGS sequence"/>
</dbReference>
<name>A0ABW4G665_9ACTN</name>
<organism evidence="3 4">
    <name type="scientific">Nonomuraea guangzhouensis</name>
    <dbReference type="NCBI Taxonomy" id="1291555"/>
    <lineage>
        <taxon>Bacteria</taxon>
        <taxon>Bacillati</taxon>
        <taxon>Actinomycetota</taxon>
        <taxon>Actinomycetes</taxon>
        <taxon>Streptosporangiales</taxon>
        <taxon>Streptosporangiaceae</taxon>
        <taxon>Nonomuraea</taxon>
    </lineage>
</organism>
<feature type="transmembrane region" description="Helical" evidence="2">
    <location>
        <begin position="74"/>
        <end position="97"/>
    </location>
</feature>
<sequence length="442" mass="48260">MSALSGVMAPSRPVPAPGQGPMPSPFSLPLHALRIAGKCALPLIAWFSAGQAVRFALLYLGTEISHGDARQFRLVVTIAVLTLIVMASMTVTAGMLWSLRGALWEINARRASGEEDERYWVSMNRVAPAFAVIYLTWGFHVEDARNFVQTDFLHNIDDFFSDSFLGRSSTVGRGLIDLDWRISLGLMVVAFLLRALFSRMVERGDGKVSGLATAMSEFALVFFGLNATFVLANARSDWVSHRAAVSTSGQLVSQAEQSIPGWEAFWGAVGDVWPYIVDGVLIPLTWLTVAVLVFGTYADDARTMLRDTRFEKGIDKLYSTHTLTQKSVERVTGGFQERWVPLANSFRQTLTGGMALFGMMCLCYVSLHVGAEYAMRGVRTLIGSRTEWFWMAIGAPVDFVKNLLVTVLTMALLAAAFDIAATRGRRMAPAPAVPDGRVGAGA</sequence>
<dbReference type="EMBL" id="JBHUCM010000010">
    <property type="protein sequence ID" value="MFD1537521.1"/>
    <property type="molecule type" value="Genomic_DNA"/>
</dbReference>
<feature type="transmembrane region" description="Helical" evidence="2">
    <location>
        <begin position="272"/>
        <end position="297"/>
    </location>
</feature>
<feature type="transmembrane region" description="Helical" evidence="2">
    <location>
        <begin position="43"/>
        <end position="62"/>
    </location>
</feature>
<evidence type="ECO:0000313" key="3">
    <source>
        <dbReference type="EMBL" id="MFD1537521.1"/>
    </source>
</evidence>
<feature type="transmembrane region" description="Helical" evidence="2">
    <location>
        <begin position="209"/>
        <end position="232"/>
    </location>
</feature>
<gene>
    <name evidence="3" type="ORF">ACFSJ0_10785</name>
</gene>
<keyword evidence="2" id="KW-0472">Membrane</keyword>
<feature type="transmembrane region" description="Helical" evidence="2">
    <location>
        <begin position="180"/>
        <end position="197"/>
    </location>
</feature>